<dbReference type="GO" id="GO:0046872">
    <property type="term" value="F:metal ion binding"/>
    <property type="evidence" value="ECO:0007669"/>
    <property type="project" value="UniProtKB-KW"/>
</dbReference>
<dbReference type="Pfam" id="PF03328">
    <property type="entry name" value="HpcH_HpaI"/>
    <property type="match status" value="1"/>
</dbReference>
<dbReference type="InterPro" id="IPR005000">
    <property type="entry name" value="Aldolase/citrate-lyase_domain"/>
</dbReference>
<proteinExistence type="inferred from homology"/>
<evidence type="ECO:0000313" key="6">
    <source>
        <dbReference type="Proteomes" id="UP000198832"/>
    </source>
</evidence>
<evidence type="ECO:0000256" key="1">
    <source>
        <dbReference type="ARBA" id="ARBA00005568"/>
    </source>
</evidence>
<evidence type="ECO:0000313" key="5">
    <source>
        <dbReference type="EMBL" id="SFC56474.1"/>
    </source>
</evidence>
<evidence type="ECO:0000256" key="3">
    <source>
        <dbReference type="ARBA" id="ARBA00023239"/>
    </source>
</evidence>
<keyword evidence="2" id="KW-0479">Metal-binding</keyword>
<feature type="domain" description="HpcH/HpaI aldolase/citrate lyase" evidence="4">
    <location>
        <begin position="29"/>
        <end position="200"/>
    </location>
</feature>
<sequence length="246" mass="25720">MSSRGHVPTLRARLAAGDDLVGALVRMPSEEIVEMLAVAGHDFVLVDCEHGSADLGALRHHVTAAESFGLPVMVRYGAGDTPFLLRALDLGVQGVVAPHVDSADDAERLLRAVRYPPRGDRGYATYSRAGRYGALGVEEHLRRAEDVLVVAMIESPAAVRAAAEITGVPGIDGYLIGTSDLGASRAGDDPSLSELVATTHASAADVVRCDLAGSAEAARAALADGARVVVHNLTLSMMALLRELRV</sequence>
<comment type="similarity">
    <text evidence="1">Belongs to the HpcH/HpaI aldolase family.</text>
</comment>
<dbReference type="PANTHER" id="PTHR30502:SF0">
    <property type="entry name" value="PHOSPHOENOLPYRUVATE CARBOXYLASE FAMILY PROTEIN"/>
    <property type="match status" value="1"/>
</dbReference>
<dbReference type="InterPro" id="IPR050251">
    <property type="entry name" value="HpcH-HpaI_aldolase"/>
</dbReference>
<dbReference type="InterPro" id="IPR040442">
    <property type="entry name" value="Pyrv_kinase-like_dom_sf"/>
</dbReference>
<dbReference type="PANTHER" id="PTHR30502">
    <property type="entry name" value="2-KETO-3-DEOXY-L-RHAMNONATE ALDOLASE"/>
    <property type="match status" value="1"/>
</dbReference>
<dbReference type="GO" id="GO:0016832">
    <property type="term" value="F:aldehyde-lyase activity"/>
    <property type="evidence" value="ECO:0007669"/>
    <property type="project" value="TreeGrafter"/>
</dbReference>
<dbReference type="Proteomes" id="UP000198832">
    <property type="component" value="Unassembled WGS sequence"/>
</dbReference>
<dbReference type="RefSeq" id="WP_217645307.1">
    <property type="nucleotide sequence ID" value="NZ_FOLB01000008.1"/>
</dbReference>
<dbReference type="Gene3D" id="3.20.20.60">
    <property type="entry name" value="Phosphoenolpyruvate-binding domains"/>
    <property type="match status" value="1"/>
</dbReference>
<dbReference type="InterPro" id="IPR015813">
    <property type="entry name" value="Pyrv/PenolPyrv_kinase-like_dom"/>
</dbReference>
<keyword evidence="3" id="KW-0456">Lyase</keyword>
<gene>
    <name evidence="5" type="ORF">SAMN04487968_10815</name>
</gene>
<protein>
    <submittedName>
        <fullName evidence="5">4-hydroxy-2-oxoheptanedioate aldolase</fullName>
    </submittedName>
</protein>
<organism evidence="5 6">
    <name type="scientific">Nocardioides terrae</name>
    <dbReference type="NCBI Taxonomy" id="574651"/>
    <lineage>
        <taxon>Bacteria</taxon>
        <taxon>Bacillati</taxon>
        <taxon>Actinomycetota</taxon>
        <taxon>Actinomycetes</taxon>
        <taxon>Propionibacteriales</taxon>
        <taxon>Nocardioidaceae</taxon>
        <taxon>Nocardioides</taxon>
    </lineage>
</organism>
<name>A0A1I1K6L2_9ACTN</name>
<dbReference type="SUPFAM" id="SSF51621">
    <property type="entry name" value="Phosphoenolpyruvate/pyruvate domain"/>
    <property type="match status" value="1"/>
</dbReference>
<dbReference type="AlphaFoldDB" id="A0A1I1K6L2"/>
<dbReference type="EMBL" id="FOLB01000008">
    <property type="protein sequence ID" value="SFC56474.1"/>
    <property type="molecule type" value="Genomic_DNA"/>
</dbReference>
<reference evidence="5 6" key="1">
    <citation type="submission" date="2016-10" db="EMBL/GenBank/DDBJ databases">
        <authorList>
            <person name="de Groot N.N."/>
        </authorList>
    </citation>
    <scope>NUCLEOTIDE SEQUENCE [LARGE SCALE GENOMIC DNA]</scope>
    <source>
        <strain evidence="5 6">CGMCC 1.7056</strain>
    </source>
</reference>
<dbReference type="GO" id="GO:0005737">
    <property type="term" value="C:cytoplasm"/>
    <property type="evidence" value="ECO:0007669"/>
    <property type="project" value="TreeGrafter"/>
</dbReference>
<dbReference type="STRING" id="574651.SAMN04487968_10815"/>
<evidence type="ECO:0000259" key="4">
    <source>
        <dbReference type="Pfam" id="PF03328"/>
    </source>
</evidence>
<evidence type="ECO:0000256" key="2">
    <source>
        <dbReference type="ARBA" id="ARBA00022723"/>
    </source>
</evidence>
<keyword evidence="6" id="KW-1185">Reference proteome</keyword>
<accession>A0A1I1K6L2</accession>